<evidence type="ECO:0000256" key="1">
    <source>
        <dbReference type="SAM" id="MobiDB-lite"/>
    </source>
</evidence>
<dbReference type="RefSeq" id="WP_039339947.1">
    <property type="nucleotide sequence ID" value="NZ_PGEZ01000001.1"/>
</dbReference>
<dbReference type="OrthoDB" id="2313602at2"/>
<dbReference type="GO" id="GO:0009231">
    <property type="term" value="P:riboflavin biosynthetic process"/>
    <property type="evidence" value="ECO:0007669"/>
    <property type="project" value="InterPro"/>
</dbReference>
<evidence type="ECO:0000313" key="4">
    <source>
        <dbReference type="Proteomes" id="UP000230842"/>
    </source>
</evidence>
<evidence type="ECO:0000259" key="2">
    <source>
        <dbReference type="Pfam" id="PF01872"/>
    </source>
</evidence>
<dbReference type="InterPro" id="IPR024072">
    <property type="entry name" value="DHFR-like_dom_sf"/>
</dbReference>
<dbReference type="EMBL" id="PGEZ01000001">
    <property type="protein sequence ID" value="PJJ58086.1"/>
    <property type="molecule type" value="Genomic_DNA"/>
</dbReference>
<gene>
    <name evidence="3" type="ORF">CLV56_2331</name>
</gene>
<feature type="domain" description="Bacterial bifunctional deaminase-reductase C-terminal" evidence="2">
    <location>
        <begin position="3"/>
        <end position="72"/>
    </location>
</feature>
<sequence>MTKVIYHATMSLDGYVAGPGGDMSWVRGFAGGPNEPVDRLLDRIGALLIGGGTFHGTPAVTAARDTDTRPASSEEGTPYGGAWRGPMVVHTHEGDPAPVEGYEKIGGDIRAAAGHAIERAAGGDVAVLGPTTAARLLMAGMLDEVLLHVAPVLLGGSVRALSLPADRPYRLTEVERSFAGDVTNLWYRVDRG</sequence>
<dbReference type="SUPFAM" id="SSF53597">
    <property type="entry name" value="Dihydrofolate reductase-like"/>
    <property type="match status" value="1"/>
</dbReference>
<reference evidence="3 4" key="1">
    <citation type="submission" date="2017-11" db="EMBL/GenBank/DDBJ databases">
        <title>Genomic Encyclopedia of Archaeal and Bacterial Type Strains, Phase II (KMG-II): From Individual Species to Whole Genera.</title>
        <authorList>
            <person name="Goeker M."/>
        </authorList>
    </citation>
    <scope>NUCLEOTIDE SEQUENCE [LARGE SCALE GENOMIC DNA]</scope>
    <source>
        <strain evidence="3 4">DSM 27763</strain>
    </source>
</reference>
<comment type="caution">
    <text evidence="3">The sequence shown here is derived from an EMBL/GenBank/DDBJ whole genome shotgun (WGS) entry which is preliminary data.</text>
</comment>
<evidence type="ECO:0000313" key="3">
    <source>
        <dbReference type="EMBL" id="PJJ58086.1"/>
    </source>
</evidence>
<dbReference type="PANTHER" id="PTHR38011:SF11">
    <property type="entry name" value="2,5-DIAMINO-6-RIBOSYLAMINO-4(3H)-PYRIMIDINONE 5'-PHOSPHATE REDUCTASE"/>
    <property type="match status" value="1"/>
</dbReference>
<dbReference type="Pfam" id="PF01872">
    <property type="entry name" value="RibD_C"/>
    <property type="match status" value="1"/>
</dbReference>
<dbReference type="InterPro" id="IPR050765">
    <property type="entry name" value="Riboflavin_Biosynth_HTPR"/>
</dbReference>
<accession>A0A0B2BQC6</accession>
<dbReference type="InterPro" id="IPR002734">
    <property type="entry name" value="RibDG_C"/>
</dbReference>
<proteinExistence type="predicted"/>
<dbReference type="Proteomes" id="UP000230842">
    <property type="component" value="Unassembled WGS sequence"/>
</dbReference>
<dbReference type="Gene3D" id="3.40.430.10">
    <property type="entry name" value="Dihydrofolate Reductase, subunit A"/>
    <property type="match status" value="1"/>
</dbReference>
<keyword evidence="4" id="KW-1185">Reference proteome</keyword>
<dbReference type="GO" id="GO:0008703">
    <property type="term" value="F:5-amino-6-(5-phosphoribosylamino)uracil reductase activity"/>
    <property type="evidence" value="ECO:0007669"/>
    <property type="project" value="InterPro"/>
</dbReference>
<dbReference type="AlphaFoldDB" id="A0A0B2BQC6"/>
<name>A0A0B2BQC6_9ACTN</name>
<organism evidence="3 4">
    <name type="scientific">Mumia flava</name>
    <dbReference type="NCBI Taxonomy" id="1348852"/>
    <lineage>
        <taxon>Bacteria</taxon>
        <taxon>Bacillati</taxon>
        <taxon>Actinomycetota</taxon>
        <taxon>Actinomycetes</taxon>
        <taxon>Propionibacteriales</taxon>
        <taxon>Nocardioidaceae</taxon>
        <taxon>Mumia</taxon>
    </lineage>
</organism>
<dbReference type="PANTHER" id="PTHR38011">
    <property type="entry name" value="DIHYDROFOLATE REDUCTASE FAMILY PROTEIN (AFU_ORTHOLOGUE AFUA_8G06820)"/>
    <property type="match status" value="1"/>
</dbReference>
<protein>
    <submittedName>
        <fullName evidence="3">Riboflavin biosynthesis pyrimidine reductase</fullName>
    </submittedName>
</protein>
<feature type="region of interest" description="Disordered" evidence="1">
    <location>
        <begin position="59"/>
        <end position="86"/>
    </location>
</feature>